<gene>
    <name evidence="2" type="ORF">A3C90_02715</name>
</gene>
<keyword evidence="1" id="KW-1133">Transmembrane helix</keyword>
<name>A0A1F6MP07_9BACT</name>
<proteinExistence type="predicted"/>
<accession>A0A1F6MP07</accession>
<organism evidence="2 3">
    <name type="scientific">Candidatus Magasanikbacteria bacterium RIFCSPHIGHO2_02_FULL_51_14</name>
    <dbReference type="NCBI Taxonomy" id="1798683"/>
    <lineage>
        <taxon>Bacteria</taxon>
        <taxon>Candidatus Magasanikiibacteriota</taxon>
    </lineage>
</organism>
<dbReference type="EMBL" id="MFQE01000028">
    <property type="protein sequence ID" value="OGH73389.1"/>
    <property type="molecule type" value="Genomic_DNA"/>
</dbReference>
<comment type="caution">
    <text evidence="2">The sequence shown here is derived from an EMBL/GenBank/DDBJ whole genome shotgun (WGS) entry which is preliminary data.</text>
</comment>
<dbReference type="AlphaFoldDB" id="A0A1F6MP07"/>
<reference evidence="2 3" key="1">
    <citation type="journal article" date="2016" name="Nat. Commun.">
        <title>Thousands of microbial genomes shed light on interconnected biogeochemical processes in an aquifer system.</title>
        <authorList>
            <person name="Anantharaman K."/>
            <person name="Brown C.T."/>
            <person name="Hug L.A."/>
            <person name="Sharon I."/>
            <person name="Castelle C.J."/>
            <person name="Probst A.J."/>
            <person name="Thomas B.C."/>
            <person name="Singh A."/>
            <person name="Wilkins M.J."/>
            <person name="Karaoz U."/>
            <person name="Brodie E.L."/>
            <person name="Williams K.H."/>
            <person name="Hubbard S.S."/>
            <person name="Banfield J.F."/>
        </authorList>
    </citation>
    <scope>NUCLEOTIDE SEQUENCE [LARGE SCALE GENOMIC DNA]</scope>
</reference>
<evidence type="ECO:0000313" key="2">
    <source>
        <dbReference type="EMBL" id="OGH73389.1"/>
    </source>
</evidence>
<keyword evidence="1" id="KW-0812">Transmembrane</keyword>
<evidence type="ECO:0000256" key="1">
    <source>
        <dbReference type="SAM" id="Phobius"/>
    </source>
</evidence>
<dbReference type="Proteomes" id="UP000177457">
    <property type="component" value="Unassembled WGS sequence"/>
</dbReference>
<protein>
    <submittedName>
        <fullName evidence="2">Uncharacterized protein</fullName>
    </submittedName>
</protein>
<evidence type="ECO:0000313" key="3">
    <source>
        <dbReference type="Proteomes" id="UP000177457"/>
    </source>
</evidence>
<keyword evidence="1" id="KW-0472">Membrane</keyword>
<feature type="transmembrane region" description="Helical" evidence="1">
    <location>
        <begin position="51"/>
        <end position="67"/>
    </location>
</feature>
<sequence length="77" mass="8555">MRTTDENGGVIGEALLSARYLVGAAILFVARNLPIIGALLALWVMYAFEDVGWFALPMVVYFAFRIDRRMSNAERGS</sequence>